<organism evidence="2">
    <name type="scientific">marine sediment metagenome</name>
    <dbReference type="NCBI Taxonomy" id="412755"/>
    <lineage>
        <taxon>unclassified sequences</taxon>
        <taxon>metagenomes</taxon>
        <taxon>ecological metagenomes</taxon>
    </lineage>
</organism>
<evidence type="ECO:0000313" key="2">
    <source>
        <dbReference type="EMBL" id="GAI84271.1"/>
    </source>
</evidence>
<evidence type="ECO:0000259" key="1">
    <source>
        <dbReference type="Pfam" id="PF00905"/>
    </source>
</evidence>
<feature type="domain" description="Penicillin-binding protein transpeptidase" evidence="1">
    <location>
        <begin position="1"/>
        <end position="163"/>
    </location>
</feature>
<dbReference type="Pfam" id="PF00905">
    <property type="entry name" value="Transpeptidase"/>
    <property type="match status" value="1"/>
</dbReference>
<name>X1SYP8_9ZZZZ</name>
<dbReference type="Gene3D" id="3.40.710.10">
    <property type="entry name" value="DD-peptidase/beta-lactamase superfamily"/>
    <property type="match status" value="1"/>
</dbReference>
<dbReference type="GO" id="GO:0005886">
    <property type="term" value="C:plasma membrane"/>
    <property type="evidence" value="ECO:0007669"/>
    <property type="project" value="TreeGrafter"/>
</dbReference>
<accession>X1SYP8</accession>
<protein>
    <recommendedName>
        <fullName evidence="1">Penicillin-binding protein transpeptidase domain-containing protein</fullName>
    </recommendedName>
</protein>
<reference evidence="2" key="1">
    <citation type="journal article" date="2014" name="Front. Microbiol.">
        <title>High frequency of phylogenetically diverse reductive dehalogenase-homologous genes in deep subseafloor sedimentary metagenomes.</title>
        <authorList>
            <person name="Kawai M."/>
            <person name="Futagami T."/>
            <person name="Toyoda A."/>
            <person name="Takaki Y."/>
            <person name="Nishi S."/>
            <person name="Hori S."/>
            <person name="Arai W."/>
            <person name="Tsubouchi T."/>
            <person name="Morono Y."/>
            <person name="Uchiyama I."/>
            <person name="Ito T."/>
            <person name="Fujiyama A."/>
            <person name="Inagaki F."/>
            <person name="Takami H."/>
        </authorList>
    </citation>
    <scope>NUCLEOTIDE SEQUENCE</scope>
    <source>
        <strain evidence="2">Expedition CK06-06</strain>
    </source>
</reference>
<sequence>GIDLPGEKKGLLPDRAFLEKKYGKNWTEGHIFNLSIGQGDLLATPLQMACAYTAFANDGEIVVPHVTKTDDYAYHTADISPASIEIIKEMLAGVVAFGTGGLARLDDYVVCGKTGTVQNPHGDDHALFIGYGPGDAPDILVCLVMENAGHGGSVAAPAVGKIIRTFLNNTRLTQYAKED</sequence>
<dbReference type="InterPro" id="IPR050515">
    <property type="entry name" value="Beta-lactam/transpept"/>
</dbReference>
<dbReference type="SUPFAM" id="SSF56601">
    <property type="entry name" value="beta-lactamase/transpeptidase-like"/>
    <property type="match status" value="1"/>
</dbReference>
<gene>
    <name evidence="2" type="ORF">S12H4_23440</name>
</gene>
<dbReference type="PANTHER" id="PTHR30627">
    <property type="entry name" value="PEPTIDOGLYCAN D,D-TRANSPEPTIDASE"/>
    <property type="match status" value="1"/>
</dbReference>
<dbReference type="GO" id="GO:0071555">
    <property type="term" value="P:cell wall organization"/>
    <property type="evidence" value="ECO:0007669"/>
    <property type="project" value="TreeGrafter"/>
</dbReference>
<dbReference type="GO" id="GO:0008658">
    <property type="term" value="F:penicillin binding"/>
    <property type="evidence" value="ECO:0007669"/>
    <property type="project" value="InterPro"/>
</dbReference>
<dbReference type="InterPro" id="IPR001460">
    <property type="entry name" value="PCN-bd_Tpept"/>
</dbReference>
<proteinExistence type="predicted"/>
<comment type="caution">
    <text evidence="2">The sequence shown here is derived from an EMBL/GenBank/DDBJ whole genome shotgun (WGS) entry which is preliminary data.</text>
</comment>
<dbReference type="EMBL" id="BARW01012452">
    <property type="protein sequence ID" value="GAI84271.1"/>
    <property type="molecule type" value="Genomic_DNA"/>
</dbReference>
<feature type="non-terminal residue" evidence="2">
    <location>
        <position position="1"/>
    </location>
</feature>
<dbReference type="InterPro" id="IPR012338">
    <property type="entry name" value="Beta-lactam/transpept-like"/>
</dbReference>
<dbReference type="AlphaFoldDB" id="X1SYP8"/>